<dbReference type="OrthoDB" id="433924at2759"/>
<protein>
    <submittedName>
        <fullName evidence="1">Uncharacterized protein</fullName>
    </submittedName>
</protein>
<dbReference type="InterPro" id="IPR055274">
    <property type="entry name" value="SWO1"/>
</dbReference>
<dbReference type="PANTHER" id="PTHR48429">
    <property type="entry name" value="AGENET DOMAIN-CONTAINING PROTEIN"/>
    <property type="match status" value="1"/>
</dbReference>
<evidence type="ECO:0000313" key="1">
    <source>
        <dbReference type="EMBL" id="KAG0458984.1"/>
    </source>
</evidence>
<accession>A0A835PWQ4</accession>
<organism evidence="1 2">
    <name type="scientific">Vanilla planifolia</name>
    <name type="common">Vanilla</name>
    <dbReference type="NCBI Taxonomy" id="51239"/>
    <lineage>
        <taxon>Eukaryota</taxon>
        <taxon>Viridiplantae</taxon>
        <taxon>Streptophyta</taxon>
        <taxon>Embryophyta</taxon>
        <taxon>Tracheophyta</taxon>
        <taxon>Spermatophyta</taxon>
        <taxon>Magnoliopsida</taxon>
        <taxon>Liliopsida</taxon>
        <taxon>Asparagales</taxon>
        <taxon>Orchidaceae</taxon>
        <taxon>Vanilloideae</taxon>
        <taxon>Vanilleae</taxon>
        <taxon>Vanilla</taxon>
    </lineage>
</organism>
<gene>
    <name evidence="1" type="ORF">HPP92_022112</name>
</gene>
<evidence type="ECO:0000313" key="2">
    <source>
        <dbReference type="Proteomes" id="UP000639772"/>
    </source>
</evidence>
<reference evidence="1 2" key="1">
    <citation type="journal article" date="2020" name="Nat. Food">
        <title>A phased Vanilla planifolia genome enables genetic improvement of flavour and production.</title>
        <authorList>
            <person name="Hasing T."/>
            <person name="Tang H."/>
            <person name="Brym M."/>
            <person name="Khazi F."/>
            <person name="Huang T."/>
            <person name="Chambers A.H."/>
        </authorList>
    </citation>
    <scope>NUCLEOTIDE SEQUENCE [LARGE SCALE GENOMIC DNA]</scope>
    <source>
        <tissue evidence="1">Leaf</tissue>
    </source>
</reference>
<sequence length="492" mass="54218">MDYDENDFRSQNFQLVGEDNKLSSNLRSFALPKFDLDEHLRFDNLVEPEVLLGIQGQVNNWIDFPSGSSAIEFGSSAVESCSLSRHNNIWYEAMSSESVDLLLKSVGEEEMISNKAINMDGSSKERFHDIDNHLDLQAEGDNTCNSSGMDVLPSNAELIQNKSEESFSGLHEGQMELQGSSQLEVESRTFLCVGPTKGEINSGGKIDGDQYMAEENDPDEHPASVYECVSENKDLCDTFFKERHTLGAFMRTNAPNNDVSYSSVVASHSPDSITCGYNEGVKLVFASEKLSTGFLNEQHHGNISNLHGLLHENVQKESSLLVHSDENANDHSLPKLDALEMVKKKCSDSVISENSDGLFVATSCQDGNSSTGDEISGNDSFEKNFVKEQNANFDNSSTNSIGSTIPKLSKSTEGCGIVGGRFPNDPVEDDDLHERRNQLIKSSNIVSGDAGQEVDACVNTIEKEQDREGKLDENNNSDVKMLSIRQTFQKQF</sequence>
<dbReference type="EMBL" id="JADCNM010000012">
    <property type="protein sequence ID" value="KAG0458984.1"/>
    <property type="molecule type" value="Genomic_DNA"/>
</dbReference>
<dbReference type="Proteomes" id="UP000639772">
    <property type="component" value="Chromosome 12"/>
</dbReference>
<proteinExistence type="predicted"/>
<dbReference type="AlphaFoldDB" id="A0A835PWQ4"/>
<comment type="caution">
    <text evidence="1">The sequence shown here is derived from an EMBL/GenBank/DDBJ whole genome shotgun (WGS) entry which is preliminary data.</text>
</comment>
<dbReference type="PANTHER" id="PTHR48429:SF1">
    <property type="entry name" value="AGENET DOMAIN-CONTAINING PROTEIN"/>
    <property type="match status" value="1"/>
</dbReference>
<name>A0A835PWQ4_VANPL</name>